<evidence type="ECO:0000313" key="10">
    <source>
        <dbReference type="Proteomes" id="UP000254889"/>
    </source>
</evidence>
<reference evidence="9 10" key="1">
    <citation type="submission" date="2018-07" db="EMBL/GenBank/DDBJ databases">
        <authorList>
            <person name="Quirk P.G."/>
            <person name="Krulwich T.A."/>
        </authorList>
    </citation>
    <scope>NUCLEOTIDE SEQUENCE [LARGE SCALE GENOMIC DNA]</scope>
    <source>
        <strain evidence="9 10">CC-BB4</strain>
    </source>
</reference>
<dbReference type="GO" id="GO:0005886">
    <property type="term" value="C:plasma membrane"/>
    <property type="evidence" value="ECO:0007669"/>
    <property type="project" value="UniProtKB-SubCell"/>
</dbReference>
<keyword evidence="6 8" id="KW-1133">Transmembrane helix</keyword>
<keyword evidence="4" id="KW-0808">Transferase</keyword>
<dbReference type="PANTHER" id="PTHR33908">
    <property type="entry name" value="MANNOSYLTRANSFERASE YKCB-RELATED"/>
    <property type="match status" value="1"/>
</dbReference>
<feature type="transmembrane region" description="Helical" evidence="8">
    <location>
        <begin position="85"/>
        <end position="105"/>
    </location>
</feature>
<comment type="subcellular location">
    <subcellularLocation>
        <location evidence="1">Cell membrane</location>
        <topology evidence="1">Multi-pass membrane protein</topology>
    </subcellularLocation>
</comment>
<evidence type="ECO:0000256" key="7">
    <source>
        <dbReference type="ARBA" id="ARBA00023136"/>
    </source>
</evidence>
<evidence type="ECO:0000256" key="2">
    <source>
        <dbReference type="ARBA" id="ARBA00022475"/>
    </source>
</evidence>
<protein>
    <recommendedName>
        <fullName evidence="11">Glycosyltransferase RgtA/B/C/D-like domain-containing protein</fullName>
    </recommendedName>
</protein>
<feature type="transmembrane region" description="Helical" evidence="8">
    <location>
        <begin position="327"/>
        <end position="351"/>
    </location>
</feature>
<evidence type="ECO:0000256" key="1">
    <source>
        <dbReference type="ARBA" id="ARBA00004651"/>
    </source>
</evidence>
<keyword evidence="10" id="KW-1185">Reference proteome</keyword>
<keyword evidence="2" id="KW-1003">Cell membrane</keyword>
<evidence type="ECO:0000256" key="4">
    <source>
        <dbReference type="ARBA" id="ARBA00022679"/>
    </source>
</evidence>
<evidence type="ECO:0000256" key="3">
    <source>
        <dbReference type="ARBA" id="ARBA00022676"/>
    </source>
</evidence>
<feature type="transmembrane region" description="Helical" evidence="8">
    <location>
        <begin position="9"/>
        <end position="31"/>
    </location>
</feature>
<dbReference type="AlphaFoldDB" id="A0A345ZQ73"/>
<feature type="transmembrane region" description="Helical" evidence="8">
    <location>
        <begin position="208"/>
        <end position="228"/>
    </location>
</feature>
<organism evidence="9 10">
    <name type="scientific">Pseudolabrys taiwanensis</name>
    <dbReference type="NCBI Taxonomy" id="331696"/>
    <lineage>
        <taxon>Bacteria</taxon>
        <taxon>Pseudomonadati</taxon>
        <taxon>Pseudomonadota</taxon>
        <taxon>Alphaproteobacteria</taxon>
        <taxon>Hyphomicrobiales</taxon>
        <taxon>Xanthobacteraceae</taxon>
        <taxon>Pseudolabrys</taxon>
    </lineage>
</organism>
<sequence length="411" mass="45260">MADSMKPKLLYRILPYVACLLACIAVNLIYFPAATVFPDEQRILASAVKLAATGEFWVGTDRAWEMPGAALFFAPWVWMLGLPKAIIAIRFAQTALLLIQCGLIASITRRVARGEAAAFIATCVTAIYPFFVFYQGLLLSETLFNTMLLGGIAALYAWQDRGARIDKMLALASLCFAAATMTKATLTVLPPVLLALSGWIATANWRRAITTLLTASCLYAALLSPWWIRNAAVLGHFVPFTTSSAQNLYLGNNPANTDAGIDWAHDVEPDVASRLLAIPNEVERQRAFSDRATSYIKAHPDLFVEAAVMKLVRLWNIVPNTAEFRGVYALISALSFGPVLLLALIGAVWQWRQWRRFAPLLILIGYFTFVHVVTIASLRYRLPLEPLLIVLAATTVGALLERMRPFPPSAT</sequence>
<keyword evidence="3" id="KW-0328">Glycosyltransferase</keyword>
<keyword evidence="7 8" id="KW-0472">Membrane</keyword>
<evidence type="ECO:0000256" key="6">
    <source>
        <dbReference type="ARBA" id="ARBA00022989"/>
    </source>
</evidence>
<dbReference type="KEGG" id="ptaw:DW352_00155"/>
<feature type="transmembrane region" description="Helical" evidence="8">
    <location>
        <begin position="357"/>
        <end position="375"/>
    </location>
</feature>
<dbReference type="RefSeq" id="WP_115687396.1">
    <property type="nucleotide sequence ID" value="NZ_CP031417.1"/>
</dbReference>
<name>A0A345ZQ73_9HYPH</name>
<dbReference type="PANTHER" id="PTHR33908:SF11">
    <property type="entry name" value="MEMBRANE PROTEIN"/>
    <property type="match status" value="1"/>
</dbReference>
<dbReference type="Proteomes" id="UP000254889">
    <property type="component" value="Chromosome"/>
</dbReference>
<dbReference type="GO" id="GO:0016763">
    <property type="term" value="F:pentosyltransferase activity"/>
    <property type="evidence" value="ECO:0007669"/>
    <property type="project" value="TreeGrafter"/>
</dbReference>
<accession>A0A345ZQ73</accession>
<evidence type="ECO:0000313" key="9">
    <source>
        <dbReference type="EMBL" id="AXK79070.1"/>
    </source>
</evidence>
<evidence type="ECO:0000256" key="5">
    <source>
        <dbReference type="ARBA" id="ARBA00022692"/>
    </source>
</evidence>
<dbReference type="InterPro" id="IPR050297">
    <property type="entry name" value="LipidA_mod_glycosyltrf_83"/>
</dbReference>
<gene>
    <name evidence="9" type="ORF">DW352_00155</name>
</gene>
<evidence type="ECO:0000256" key="8">
    <source>
        <dbReference type="SAM" id="Phobius"/>
    </source>
</evidence>
<dbReference type="GO" id="GO:0009103">
    <property type="term" value="P:lipopolysaccharide biosynthetic process"/>
    <property type="evidence" value="ECO:0007669"/>
    <property type="project" value="UniProtKB-ARBA"/>
</dbReference>
<dbReference type="EMBL" id="CP031417">
    <property type="protein sequence ID" value="AXK79070.1"/>
    <property type="molecule type" value="Genomic_DNA"/>
</dbReference>
<dbReference type="OrthoDB" id="136232at2"/>
<feature type="transmembrane region" description="Helical" evidence="8">
    <location>
        <begin position="117"/>
        <end position="136"/>
    </location>
</feature>
<feature type="transmembrane region" description="Helical" evidence="8">
    <location>
        <begin position="170"/>
        <end position="196"/>
    </location>
</feature>
<proteinExistence type="predicted"/>
<keyword evidence="5 8" id="KW-0812">Transmembrane</keyword>
<evidence type="ECO:0008006" key="11">
    <source>
        <dbReference type="Google" id="ProtNLM"/>
    </source>
</evidence>